<dbReference type="GO" id="GO:0003920">
    <property type="term" value="F:GMP reductase activity"/>
    <property type="evidence" value="ECO:0007669"/>
    <property type="project" value="UniProtKB-UniRule"/>
</dbReference>
<dbReference type="GO" id="GO:0006163">
    <property type="term" value="P:purine nucleotide metabolic process"/>
    <property type="evidence" value="ECO:0007669"/>
    <property type="project" value="UniProtKB-UniRule"/>
</dbReference>
<protein>
    <recommendedName>
        <fullName evidence="5">GMP reductase</fullName>
        <ecNumber evidence="5">1.7.1.7</ecNumber>
    </recommendedName>
    <alternativeName>
        <fullName evidence="5">Guanosine 5'-monophosphate oxidoreductase</fullName>
        <shortName evidence="5">Guanosine monophosphate reductase</shortName>
    </alternativeName>
</protein>
<accession>A0A1W5ZWY9</accession>
<feature type="domain" description="IMP dehydrogenase/GMP reductase" evidence="6">
    <location>
        <begin position="6"/>
        <end position="310"/>
    </location>
</feature>
<dbReference type="InterPro" id="IPR050139">
    <property type="entry name" value="GMP_reductase"/>
</dbReference>
<gene>
    <name evidence="5" type="primary">guaC</name>
    <name evidence="7" type="ORF">HM131_13435</name>
</gene>
<evidence type="ECO:0000256" key="1">
    <source>
        <dbReference type="ARBA" id="ARBA00022857"/>
    </source>
</evidence>
<evidence type="ECO:0000256" key="5">
    <source>
        <dbReference type="HAMAP-Rule" id="MF_01511"/>
    </source>
</evidence>
<dbReference type="PIRSF" id="PIRSF036500">
    <property type="entry name" value="GMP_red_Firmic"/>
    <property type="match status" value="1"/>
</dbReference>
<dbReference type="KEGG" id="hmn:HM131_13435"/>
<dbReference type="RefSeq" id="WP_085030250.1">
    <property type="nucleotide sequence ID" value="NZ_CP020772.1"/>
</dbReference>
<dbReference type="PANTHER" id="PTHR43170">
    <property type="entry name" value="GMP REDUCTASE"/>
    <property type="match status" value="1"/>
</dbReference>
<dbReference type="SMART" id="SM01240">
    <property type="entry name" value="IMPDH"/>
    <property type="match status" value="1"/>
</dbReference>
<feature type="active site" description="Thioimidate intermediate" evidence="5">
    <location>
        <position position="175"/>
    </location>
</feature>
<keyword evidence="2 5" id="KW-0560">Oxidoreductase</keyword>
<evidence type="ECO:0000313" key="7">
    <source>
        <dbReference type="EMBL" id="ARI77789.1"/>
    </source>
</evidence>
<comment type="function">
    <text evidence="3 5">Catalyzes the irreversible NADPH-dependent deamination of GMP to IMP. It functions in the conversion of nucleobase, nucleoside and nucleotide derivatives of G to A nucleotides, and in maintaining the intracellular balance of A and G nucleotides.</text>
</comment>
<name>A0A1W5ZWY9_9BACI</name>
<keyword evidence="8" id="KW-1185">Reference proteome</keyword>
<evidence type="ECO:0000259" key="6">
    <source>
        <dbReference type="Pfam" id="PF00478"/>
    </source>
</evidence>
<sequence length="326" mass="35780">MENVFDYEDIQLIPAKCIVDSRSECDTTVTLGNHTFKLPVVPANMQTIIDENIARSLAEGGYFYIMHRFEPETRKDFVKDMKDRGLLASISVGVKAEEYEFVQHLAEEELVPEYITIDIAHGHSNSVIEMIQHIKNHLPETFVIAGNVGTPEAVRELENAGADATKVGIGPGKVCITKLKTGFGTGGWQLAALKWCGKAASKPIIADGGIRTHGDIAKSIRFGASMVMIGSLFAGHEESPGETIEKDGILYKEYFGSASEYQKGEKKNVEGKKMMVPHKGSLKDTLVEMEQDLQSAISYAGGTYIDAIRHVDYVVVKNSIMNGDHI</sequence>
<evidence type="ECO:0000256" key="3">
    <source>
        <dbReference type="ARBA" id="ARBA00037691"/>
    </source>
</evidence>
<dbReference type="SUPFAM" id="SSF51412">
    <property type="entry name" value="Inosine monophosphate dehydrogenase (IMPDH)"/>
    <property type="match status" value="1"/>
</dbReference>
<proteinExistence type="inferred from homology"/>
<organism evidence="7 8">
    <name type="scientific">Halobacillus mangrovi</name>
    <dbReference type="NCBI Taxonomy" id="402384"/>
    <lineage>
        <taxon>Bacteria</taxon>
        <taxon>Bacillati</taxon>
        <taxon>Bacillota</taxon>
        <taxon>Bacilli</taxon>
        <taxon>Bacillales</taxon>
        <taxon>Bacillaceae</taxon>
        <taxon>Halobacillus</taxon>
    </lineage>
</organism>
<dbReference type="GO" id="GO:1902560">
    <property type="term" value="C:GMP reductase complex"/>
    <property type="evidence" value="ECO:0007669"/>
    <property type="project" value="InterPro"/>
</dbReference>
<dbReference type="OrthoDB" id="9805398at2"/>
<dbReference type="InterPro" id="IPR001093">
    <property type="entry name" value="IMP_DH_GMPRt"/>
</dbReference>
<keyword evidence="1 5" id="KW-0521">NADP</keyword>
<dbReference type="CDD" id="cd00381">
    <property type="entry name" value="IMPDH"/>
    <property type="match status" value="1"/>
</dbReference>
<dbReference type="GO" id="GO:0005829">
    <property type="term" value="C:cytosol"/>
    <property type="evidence" value="ECO:0007669"/>
    <property type="project" value="TreeGrafter"/>
</dbReference>
<reference evidence="7 8" key="1">
    <citation type="submission" date="2017-04" db="EMBL/GenBank/DDBJ databases">
        <title>The whole genome sequencing and assembly of Halobacillus mangrovi strain.</title>
        <authorList>
            <person name="Lee S.-J."/>
            <person name="Park M.-K."/>
            <person name="Kim J.-Y."/>
            <person name="Lee Y.-J."/>
            <person name="Yi H."/>
            <person name="Bahn Y.-S."/>
            <person name="Kim J.F."/>
            <person name="Lee D.-W."/>
        </authorList>
    </citation>
    <scope>NUCLEOTIDE SEQUENCE [LARGE SCALE GENOMIC DNA]</scope>
    <source>
        <strain evidence="7 8">KTB 131</strain>
    </source>
</reference>
<dbReference type="Proteomes" id="UP000192527">
    <property type="component" value="Chromosome"/>
</dbReference>
<feature type="binding site" evidence="5">
    <location>
        <begin position="204"/>
        <end position="227"/>
    </location>
    <ligand>
        <name>NADP(+)</name>
        <dbReference type="ChEBI" id="CHEBI:58349"/>
    </ligand>
</feature>
<dbReference type="InterPro" id="IPR005994">
    <property type="entry name" value="GuaC_type_2"/>
</dbReference>
<dbReference type="EMBL" id="CP020772">
    <property type="protein sequence ID" value="ARI77789.1"/>
    <property type="molecule type" value="Genomic_DNA"/>
</dbReference>
<dbReference type="PANTHER" id="PTHR43170:SF5">
    <property type="entry name" value="GMP REDUCTASE"/>
    <property type="match status" value="1"/>
</dbReference>
<dbReference type="NCBIfam" id="NF003966">
    <property type="entry name" value="PRK05458.1"/>
    <property type="match status" value="1"/>
</dbReference>
<evidence type="ECO:0000313" key="8">
    <source>
        <dbReference type="Proteomes" id="UP000192527"/>
    </source>
</evidence>
<dbReference type="EC" id="1.7.1.7" evidence="5"/>
<dbReference type="PROSITE" id="PS00487">
    <property type="entry name" value="IMP_DH_GMP_RED"/>
    <property type="match status" value="1"/>
</dbReference>
<comment type="similarity">
    <text evidence="5">Belongs to the IMPDH/GMPR family. GuaC type 2 subfamily.</text>
</comment>
<dbReference type="STRING" id="402384.HM131_13435"/>
<dbReference type="InterPro" id="IPR013785">
    <property type="entry name" value="Aldolase_TIM"/>
</dbReference>
<dbReference type="InterPro" id="IPR015875">
    <property type="entry name" value="IMP_DH/GMP_Rdtase_CS"/>
</dbReference>
<evidence type="ECO:0000256" key="2">
    <source>
        <dbReference type="ARBA" id="ARBA00023002"/>
    </source>
</evidence>
<dbReference type="HAMAP" id="MF_01511">
    <property type="entry name" value="GMP_reduct_type2"/>
    <property type="match status" value="1"/>
</dbReference>
<dbReference type="FunFam" id="3.20.20.70:FF:000079">
    <property type="entry name" value="GMP reductase"/>
    <property type="match status" value="1"/>
</dbReference>
<dbReference type="Gene3D" id="3.20.20.70">
    <property type="entry name" value="Aldolase class I"/>
    <property type="match status" value="1"/>
</dbReference>
<comment type="catalytic activity">
    <reaction evidence="4 5">
        <text>IMP + NH4(+) + NADP(+) = GMP + NADPH + 2 H(+)</text>
        <dbReference type="Rhea" id="RHEA:17185"/>
        <dbReference type="ChEBI" id="CHEBI:15378"/>
        <dbReference type="ChEBI" id="CHEBI:28938"/>
        <dbReference type="ChEBI" id="CHEBI:57783"/>
        <dbReference type="ChEBI" id="CHEBI:58053"/>
        <dbReference type="ChEBI" id="CHEBI:58115"/>
        <dbReference type="ChEBI" id="CHEBI:58349"/>
        <dbReference type="EC" id="1.7.1.7"/>
    </reaction>
</comment>
<dbReference type="NCBIfam" id="TIGR01306">
    <property type="entry name" value="GMP_reduct_2"/>
    <property type="match status" value="1"/>
</dbReference>
<dbReference type="AlphaFoldDB" id="A0A1W5ZWY9"/>
<dbReference type="Pfam" id="PF00478">
    <property type="entry name" value="IMPDH"/>
    <property type="match status" value="1"/>
</dbReference>
<evidence type="ECO:0000256" key="4">
    <source>
        <dbReference type="ARBA" id="ARBA00048616"/>
    </source>
</evidence>